<evidence type="ECO:0000256" key="3">
    <source>
        <dbReference type="ARBA" id="ARBA00023172"/>
    </source>
</evidence>
<dbReference type="PANTHER" id="PTHR30349">
    <property type="entry name" value="PHAGE INTEGRASE-RELATED"/>
    <property type="match status" value="1"/>
</dbReference>
<comment type="caution">
    <text evidence="5">The sequence shown here is derived from an EMBL/GenBank/DDBJ whole genome shotgun (WGS) entry which is preliminary data.</text>
</comment>
<sequence length="320" mass="36516">MASFRKHSKGWRVEVFRQGIRKSKIFPTKREAQDWAARTEFEIQHADKVADKTLLGDVFDRYAREVSPKKKGGRWEVIRLEKLQKDKIAKIQLGRLAASDFATWRDARLKEVQPASVIREMQLMSSVLSTARREWGLISSNPLSDVSKPRKPPPRDRLPTQDEIETMLHCSGSDLAKATARAFHAFRFALETAMRAGEIAGLEWERVDLDRRVVRLIHTKNGRPRDVPLSTKAVELLEALPNADPVFGLSSRQLDVLFRKSRDKANVVGLTFHDSRHAAITALSKKLDVLDLARMVGHSDIRQLMTYYNESAENIARRLD</sequence>
<keyword evidence="1" id="KW-0229">DNA integration</keyword>
<name>A0ABS5WL36_9RHOB</name>
<keyword evidence="2" id="KW-0238">DNA-binding</keyword>
<dbReference type="RefSeq" id="WP_215193534.1">
    <property type="nucleotide sequence ID" value="NZ_JAHHDY010000003.1"/>
</dbReference>
<accession>A0ABS5WL36</accession>
<evidence type="ECO:0000256" key="2">
    <source>
        <dbReference type="ARBA" id="ARBA00023125"/>
    </source>
</evidence>
<dbReference type="SUPFAM" id="SSF56349">
    <property type="entry name" value="DNA breaking-rejoining enzymes"/>
    <property type="match status" value="1"/>
</dbReference>
<evidence type="ECO:0000256" key="1">
    <source>
        <dbReference type="ARBA" id="ARBA00022908"/>
    </source>
</evidence>
<keyword evidence="3" id="KW-0233">DNA recombination</keyword>
<dbReference type="InterPro" id="IPR013762">
    <property type="entry name" value="Integrase-like_cat_sf"/>
</dbReference>
<evidence type="ECO:0000313" key="5">
    <source>
        <dbReference type="EMBL" id="MBT3139727.1"/>
    </source>
</evidence>
<dbReference type="InterPro" id="IPR002104">
    <property type="entry name" value="Integrase_catalytic"/>
</dbReference>
<dbReference type="Gene3D" id="1.10.150.130">
    <property type="match status" value="1"/>
</dbReference>
<dbReference type="PROSITE" id="PS51898">
    <property type="entry name" value="TYR_RECOMBINASE"/>
    <property type="match status" value="1"/>
</dbReference>
<evidence type="ECO:0000259" key="4">
    <source>
        <dbReference type="PROSITE" id="PS51898"/>
    </source>
</evidence>
<protein>
    <submittedName>
        <fullName evidence="5">Site-specific integrase</fullName>
    </submittedName>
</protein>
<dbReference type="InterPro" id="IPR050090">
    <property type="entry name" value="Tyrosine_recombinase_XerCD"/>
</dbReference>
<dbReference type="Gene3D" id="1.10.443.10">
    <property type="entry name" value="Intergrase catalytic core"/>
    <property type="match status" value="1"/>
</dbReference>
<dbReference type="Pfam" id="PF00589">
    <property type="entry name" value="Phage_integrase"/>
    <property type="match status" value="1"/>
</dbReference>
<proteinExistence type="predicted"/>
<evidence type="ECO:0000313" key="6">
    <source>
        <dbReference type="Proteomes" id="UP000763802"/>
    </source>
</evidence>
<organism evidence="5 6">
    <name type="scientific">Falsiruegeria litorea</name>
    <dbReference type="NCBI Taxonomy" id="1280831"/>
    <lineage>
        <taxon>Bacteria</taxon>
        <taxon>Pseudomonadati</taxon>
        <taxon>Pseudomonadota</taxon>
        <taxon>Alphaproteobacteria</taxon>
        <taxon>Rhodobacterales</taxon>
        <taxon>Roseobacteraceae</taxon>
        <taxon>Falsiruegeria</taxon>
    </lineage>
</organism>
<feature type="domain" description="Tyr recombinase" evidence="4">
    <location>
        <begin position="153"/>
        <end position="320"/>
    </location>
</feature>
<dbReference type="InterPro" id="IPR010998">
    <property type="entry name" value="Integrase_recombinase_N"/>
</dbReference>
<dbReference type="CDD" id="cd00796">
    <property type="entry name" value="INT_Rci_Hp1_C"/>
    <property type="match status" value="1"/>
</dbReference>
<dbReference type="EMBL" id="JAHHDY010000003">
    <property type="protein sequence ID" value="MBT3139727.1"/>
    <property type="molecule type" value="Genomic_DNA"/>
</dbReference>
<reference evidence="5 6" key="1">
    <citation type="submission" date="2021-05" db="EMBL/GenBank/DDBJ databases">
        <title>Draft genomes of marine bacteria isolated from model chitin particles.</title>
        <authorList>
            <person name="Datta M.S."/>
            <person name="Schwartzman J.A."/>
            <person name="Cordero O."/>
        </authorList>
    </citation>
    <scope>NUCLEOTIDE SEQUENCE [LARGE SCALE GENOMIC DNA]</scope>
    <source>
        <strain evidence="5 6">4E07</strain>
    </source>
</reference>
<dbReference type="InterPro" id="IPR011010">
    <property type="entry name" value="DNA_brk_join_enz"/>
</dbReference>
<gene>
    <name evidence="5" type="ORF">KL867_01545</name>
</gene>
<keyword evidence="6" id="KW-1185">Reference proteome</keyword>
<dbReference type="Proteomes" id="UP000763802">
    <property type="component" value="Unassembled WGS sequence"/>
</dbReference>
<dbReference type="PANTHER" id="PTHR30349:SF94">
    <property type="entry name" value="INTEGRASE_RECOMBINASE HI_1414-RELATED"/>
    <property type="match status" value="1"/>
</dbReference>